<evidence type="ECO:0000313" key="8">
    <source>
        <dbReference type="Proteomes" id="UP000053989"/>
    </source>
</evidence>
<evidence type="ECO:0000259" key="6">
    <source>
        <dbReference type="PROSITE" id="PS50166"/>
    </source>
</evidence>
<dbReference type="InterPro" id="IPR056840">
    <property type="entry name" value="HEAT_IPO9_central"/>
</dbReference>
<dbReference type="InParanoid" id="A0A0C3A8H0"/>
<dbReference type="InterPro" id="IPR011989">
    <property type="entry name" value="ARM-like"/>
</dbReference>
<evidence type="ECO:0000256" key="5">
    <source>
        <dbReference type="ARBA" id="ARBA00023242"/>
    </source>
</evidence>
<dbReference type="GO" id="GO:0005829">
    <property type="term" value="C:cytosol"/>
    <property type="evidence" value="ECO:0007669"/>
    <property type="project" value="TreeGrafter"/>
</dbReference>
<dbReference type="PANTHER" id="PTHR10997:SF9">
    <property type="entry name" value="IMPORTIN-9"/>
    <property type="match status" value="1"/>
</dbReference>
<dbReference type="STRING" id="1036808.A0A0C3A8H0"/>
<comment type="subcellular location">
    <subcellularLocation>
        <location evidence="1">Nucleus</location>
    </subcellularLocation>
</comment>
<organism evidence="7 8">
    <name type="scientific">Scleroderma citrinum Foug A</name>
    <dbReference type="NCBI Taxonomy" id="1036808"/>
    <lineage>
        <taxon>Eukaryota</taxon>
        <taxon>Fungi</taxon>
        <taxon>Dikarya</taxon>
        <taxon>Basidiomycota</taxon>
        <taxon>Agaricomycotina</taxon>
        <taxon>Agaricomycetes</taxon>
        <taxon>Agaricomycetidae</taxon>
        <taxon>Boletales</taxon>
        <taxon>Sclerodermatineae</taxon>
        <taxon>Sclerodermataceae</taxon>
        <taxon>Scleroderma</taxon>
    </lineage>
</organism>
<evidence type="ECO:0000256" key="3">
    <source>
        <dbReference type="ARBA" id="ARBA00022448"/>
    </source>
</evidence>
<keyword evidence="4" id="KW-0653">Protein transport</keyword>
<evidence type="ECO:0000256" key="1">
    <source>
        <dbReference type="ARBA" id="ARBA00004123"/>
    </source>
</evidence>
<dbReference type="SUPFAM" id="SSF48371">
    <property type="entry name" value="ARM repeat"/>
    <property type="match status" value="1"/>
</dbReference>
<name>A0A0C3A8H0_9AGAM</name>
<reference evidence="7 8" key="1">
    <citation type="submission" date="2014-04" db="EMBL/GenBank/DDBJ databases">
        <authorList>
            <consortium name="DOE Joint Genome Institute"/>
            <person name="Kuo A."/>
            <person name="Kohler A."/>
            <person name="Nagy L.G."/>
            <person name="Floudas D."/>
            <person name="Copeland A."/>
            <person name="Barry K.W."/>
            <person name="Cichocki N."/>
            <person name="Veneault-Fourrey C."/>
            <person name="LaButti K."/>
            <person name="Lindquist E.A."/>
            <person name="Lipzen A."/>
            <person name="Lundell T."/>
            <person name="Morin E."/>
            <person name="Murat C."/>
            <person name="Sun H."/>
            <person name="Tunlid A."/>
            <person name="Henrissat B."/>
            <person name="Grigoriev I.V."/>
            <person name="Hibbett D.S."/>
            <person name="Martin F."/>
            <person name="Nordberg H.P."/>
            <person name="Cantor M.N."/>
            <person name="Hua S.X."/>
        </authorList>
    </citation>
    <scope>NUCLEOTIDE SEQUENCE [LARGE SCALE GENOMIC DNA]</scope>
    <source>
        <strain evidence="7 8">Foug A</strain>
    </source>
</reference>
<dbReference type="OrthoDB" id="431626at2759"/>
<feature type="domain" description="Importin N-terminal" evidence="6">
    <location>
        <begin position="52"/>
        <end position="94"/>
    </location>
</feature>
<dbReference type="InterPro" id="IPR001494">
    <property type="entry name" value="Importin-beta_N"/>
</dbReference>
<protein>
    <recommendedName>
        <fullName evidence="6">Importin N-terminal domain-containing protein</fullName>
    </recommendedName>
</protein>
<evidence type="ECO:0000313" key="7">
    <source>
        <dbReference type="EMBL" id="KIM70013.1"/>
    </source>
</evidence>
<dbReference type="GO" id="GO:0006606">
    <property type="term" value="P:protein import into nucleus"/>
    <property type="evidence" value="ECO:0007669"/>
    <property type="project" value="TreeGrafter"/>
</dbReference>
<dbReference type="EMBL" id="KN822005">
    <property type="protein sequence ID" value="KIM70013.1"/>
    <property type="molecule type" value="Genomic_DNA"/>
</dbReference>
<dbReference type="HOGENOM" id="CLU_008920_1_1_1"/>
<dbReference type="InterPro" id="IPR058669">
    <property type="entry name" value="TPR_IPO7/11-like"/>
</dbReference>
<sequence length="1027" mass="113145">MAAASIQEILADTLNSDSNRRMAAELKLAEVLQHQEAGLALSQLMLAQDHSASIILRKYVTERWSPYFPSFKGNAPSVEVKVQIRRAVFQGLSCPDRKIRSLSAHTLSSIASCDWPDEYPDLLNSLIQLISSNSRDAVHGSMQVFTEFIKSDLTDDQILPVLRQLLPVLLSILGAPEQHAPLTRARTVSVFRQCVTALYMVKDQHPQAVKEATSSILPVWLDAFRVLLNLDPVHDIANQQNWDGLAVRIQIFKALDVIHTSFARAMIAYMPHYLNAALHHLQVIYDAYNHCYITADVTSPGSSEDEAVELPQLICPIFDFFSSVIRGGKAKGWLSTPNLAALLEQIFRYSQMTAEDEETWATNANAFVAQEEDENQVYGVRVAAFEVLYTLLDRSPAEVCATLQMQLRQAIDSSSEARNRGAPNWWKLLEASLAAVGSHAEDILECIDGEVESGRPKPIDIEDLLANVIPSILAQSEFPFLQGRAFVFASQFSKLLPLHIAGEYLETATRVLESSAASLPVKVSAIKAIHNFCQGADDSAIKPFAARIIQDLGPFLLATTEDTLSLVLETVSVLLDVDEGSWLSHELAQSLVLAVLEVWAKNNKDPLFLSIFTDIIQSLAASSAEGVYGAVVKQSLPTLCTAIANAKPDESWIAGSAIDLVSSLIRGCPETGLGEGFFTLLAPSLFNCLEHADDRDVLQNGIVCITSIVRKDCAQILAWSGSNSQSGLDHILKLIAKLLRNEDESGGLVIGDLIIHLLRRAGESVLPVLPELLRAMAERMLTAKTATFLQSLVIPFAFLIYHQADTVISLLESTEVQGRTALDILIQTWCENAETFQGFWPTRISTLALSQLYSSGRPSLQNLVVKGDIIVKPETKNVIMTRSKTKTTPHEFTSVPFPVKALKLLVHEMRSGGESAAIPDTTFEVDSDDGDEEWTEEEQQHQGFKEDEFAFLSEMLGPRGANFDNDDILYESDDEDLKNDPVSQINMKGHLMDFFKECAARNTNNFAANVDQLSTEETLVVRQVVAG</sequence>
<dbReference type="PANTHER" id="PTHR10997">
    <property type="entry name" value="IMPORTIN-7, 8, 11"/>
    <property type="match status" value="1"/>
</dbReference>
<keyword evidence="5" id="KW-0539">Nucleus</keyword>
<dbReference type="Gene3D" id="1.25.10.10">
    <property type="entry name" value="Leucine-rich Repeat Variant"/>
    <property type="match status" value="1"/>
</dbReference>
<dbReference type="PROSITE" id="PS50166">
    <property type="entry name" value="IMPORTIN_B_NT"/>
    <property type="match status" value="1"/>
</dbReference>
<dbReference type="AlphaFoldDB" id="A0A0C3A8H0"/>
<reference evidence="8" key="2">
    <citation type="submission" date="2015-01" db="EMBL/GenBank/DDBJ databases">
        <title>Evolutionary Origins and Diversification of the Mycorrhizal Mutualists.</title>
        <authorList>
            <consortium name="DOE Joint Genome Institute"/>
            <consortium name="Mycorrhizal Genomics Consortium"/>
            <person name="Kohler A."/>
            <person name="Kuo A."/>
            <person name="Nagy L.G."/>
            <person name="Floudas D."/>
            <person name="Copeland A."/>
            <person name="Barry K.W."/>
            <person name="Cichocki N."/>
            <person name="Veneault-Fourrey C."/>
            <person name="LaButti K."/>
            <person name="Lindquist E.A."/>
            <person name="Lipzen A."/>
            <person name="Lundell T."/>
            <person name="Morin E."/>
            <person name="Murat C."/>
            <person name="Riley R."/>
            <person name="Ohm R."/>
            <person name="Sun H."/>
            <person name="Tunlid A."/>
            <person name="Henrissat B."/>
            <person name="Grigoriev I.V."/>
            <person name="Hibbett D.S."/>
            <person name="Martin F."/>
        </authorList>
    </citation>
    <scope>NUCLEOTIDE SEQUENCE [LARGE SCALE GENOMIC DNA]</scope>
    <source>
        <strain evidence="8">Foug A</strain>
    </source>
</reference>
<dbReference type="FunCoup" id="A0A0C3A8H0">
    <property type="interactions" value="636"/>
</dbReference>
<keyword evidence="3" id="KW-0813">Transport</keyword>
<keyword evidence="8" id="KW-1185">Reference proteome</keyword>
<dbReference type="Proteomes" id="UP000053989">
    <property type="component" value="Unassembled WGS sequence"/>
</dbReference>
<dbReference type="InterPro" id="IPR016024">
    <property type="entry name" value="ARM-type_fold"/>
</dbReference>
<comment type="similarity">
    <text evidence="2">Belongs to the importin beta family.</text>
</comment>
<evidence type="ECO:0000256" key="4">
    <source>
        <dbReference type="ARBA" id="ARBA00022927"/>
    </source>
</evidence>
<dbReference type="GO" id="GO:0005635">
    <property type="term" value="C:nuclear envelope"/>
    <property type="evidence" value="ECO:0007669"/>
    <property type="project" value="TreeGrafter"/>
</dbReference>
<dbReference type="GO" id="GO:0031267">
    <property type="term" value="F:small GTPase binding"/>
    <property type="evidence" value="ECO:0007669"/>
    <property type="project" value="InterPro"/>
</dbReference>
<accession>A0A0C3A8H0</accession>
<proteinExistence type="inferred from homology"/>
<gene>
    <name evidence="7" type="ORF">SCLCIDRAFT_12641</name>
</gene>
<evidence type="ECO:0000256" key="2">
    <source>
        <dbReference type="ARBA" id="ARBA00007991"/>
    </source>
</evidence>
<dbReference type="Pfam" id="PF25758">
    <property type="entry name" value="TPR_IPO11"/>
    <property type="match status" value="1"/>
</dbReference>
<dbReference type="Pfam" id="PF25018">
    <property type="entry name" value="HEAT_IPO9_c"/>
    <property type="match status" value="1"/>
</dbReference>
<dbReference type="SMART" id="SM00913">
    <property type="entry name" value="IBN_N"/>
    <property type="match status" value="1"/>
</dbReference>